<dbReference type="Proteomes" id="UP000887569">
    <property type="component" value="Unplaced"/>
</dbReference>
<keyword evidence="5" id="KW-0297">G-protein coupled receptor</keyword>
<keyword evidence="7" id="KW-0807">Transducer</keyword>
<protein>
    <submittedName>
        <fullName evidence="10">G-protein coupled receptors family 1 profile domain-containing protein</fullName>
    </submittedName>
</protein>
<evidence type="ECO:0000256" key="6">
    <source>
        <dbReference type="ARBA" id="ARBA00023136"/>
    </source>
</evidence>
<evidence type="ECO:0000313" key="10">
    <source>
        <dbReference type="WBParaSite" id="PgR035X_g039_t02"/>
    </source>
</evidence>
<dbReference type="WBParaSite" id="PgR035X_g039_t02">
    <property type="protein sequence ID" value="PgR035X_g039_t02"/>
    <property type="gene ID" value="PgR035X_g039"/>
</dbReference>
<keyword evidence="9" id="KW-1185">Reference proteome</keyword>
<comment type="subcellular location">
    <subcellularLocation>
        <location evidence="1">Cell membrane</location>
        <topology evidence="1">Multi-pass membrane protein</topology>
    </subcellularLocation>
</comment>
<evidence type="ECO:0000256" key="5">
    <source>
        <dbReference type="ARBA" id="ARBA00023040"/>
    </source>
</evidence>
<keyword evidence="2" id="KW-1003">Cell membrane</keyword>
<dbReference type="PANTHER" id="PTHR37441">
    <property type="entry name" value="PROTEIN CBG16518"/>
    <property type="match status" value="1"/>
</dbReference>
<dbReference type="AlphaFoldDB" id="A0A915BD82"/>
<dbReference type="GO" id="GO:0005886">
    <property type="term" value="C:plasma membrane"/>
    <property type="evidence" value="ECO:0007669"/>
    <property type="project" value="UniProtKB-SubCell"/>
</dbReference>
<sequence>MLCMGVSSATIFFPRAAPLECSVLHCQKLLGFAVVLTFSLFYMIVVSLYIAMLWRINKRKERDRALWYSSVRAMKRLALQLSAFIISGTPIVATSSFTLAHLDQIDLLGLETGSPCSFLVKGRLFGQAERLLCINVSAWILPMISAPLISCYFDANKREVIRHKLDLKCGSMNNHQSSARSVT</sequence>
<dbReference type="InterPro" id="IPR040435">
    <property type="entry name" value="Put_GPCR_Chromadorea"/>
</dbReference>
<feature type="transmembrane region" description="Helical" evidence="8">
    <location>
        <begin position="77"/>
        <end position="100"/>
    </location>
</feature>
<evidence type="ECO:0000313" key="9">
    <source>
        <dbReference type="Proteomes" id="UP000887569"/>
    </source>
</evidence>
<evidence type="ECO:0000256" key="2">
    <source>
        <dbReference type="ARBA" id="ARBA00022475"/>
    </source>
</evidence>
<proteinExistence type="predicted"/>
<feature type="transmembrane region" description="Helical" evidence="8">
    <location>
        <begin position="136"/>
        <end position="155"/>
    </location>
</feature>
<evidence type="ECO:0000256" key="7">
    <source>
        <dbReference type="ARBA" id="ARBA00023224"/>
    </source>
</evidence>
<dbReference type="GO" id="GO:0004930">
    <property type="term" value="F:G protein-coupled receptor activity"/>
    <property type="evidence" value="ECO:0007669"/>
    <property type="project" value="UniProtKB-KW"/>
</dbReference>
<dbReference type="SUPFAM" id="SSF81321">
    <property type="entry name" value="Family A G protein-coupled receptor-like"/>
    <property type="match status" value="1"/>
</dbReference>
<organism evidence="9 10">
    <name type="scientific">Parascaris univalens</name>
    <name type="common">Nematode worm</name>
    <dbReference type="NCBI Taxonomy" id="6257"/>
    <lineage>
        <taxon>Eukaryota</taxon>
        <taxon>Metazoa</taxon>
        <taxon>Ecdysozoa</taxon>
        <taxon>Nematoda</taxon>
        <taxon>Chromadorea</taxon>
        <taxon>Rhabditida</taxon>
        <taxon>Spirurina</taxon>
        <taxon>Ascaridomorpha</taxon>
        <taxon>Ascaridoidea</taxon>
        <taxon>Ascarididae</taxon>
        <taxon>Parascaris</taxon>
    </lineage>
</organism>
<evidence type="ECO:0000256" key="3">
    <source>
        <dbReference type="ARBA" id="ARBA00022692"/>
    </source>
</evidence>
<accession>A0A915BD82</accession>
<keyword evidence="4 8" id="KW-1133">Transmembrane helix</keyword>
<evidence type="ECO:0000256" key="1">
    <source>
        <dbReference type="ARBA" id="ARBA00004651"/>
    </source>
</evidence>
<reference evidence="10" key="1">
    <citation type="submission" date="2022-11" db="UniProtKB">
        <authorList>
            <consortium name="WormBaseParasite"/>
        </authorList>
    </citation>
    <scope>IDENTIFICATION</scope>
</reference>
<keyword evidence="5" id="KW-0675">Receptor</keyword>
<feature type="transmembrane region" description="Helical" evidence="8">
    <location>
        <begin position="31"/>
        <end position="56"/>
    </location>
</feature>
<dbReference type="PANTHER" id="PTHR37441:SF4">
    <property type="entry name" value="G-PROTEIN COUPLED RECEPTORS FAMILY 1 PROFILE DOMAIN-CONTAINING PROTEIN"/>
    <property type="match status" value="1"/>
</dbReference>
<keyword evidence="6 8" id="KW-0472">Membrane</keyword>
<name>A0A915BD82_PARUN</name>
<evidence type="ECO:0000256" key="4">
    <source>
        <dbReference type="ARBA" id="ARBA00022989"/>
    </source>
</evidence>
<keyword evidence="3 8" id="KW-0812">Transmembrane</keyword>
<evidence type="ECO:0000256" key="8">
    <source>
        <dbReference type="SAM" id="Phobius"/>
    </source>
</evidence>